<dbReference type="HOGENOM" id="CLU_000022_59_7_11"/>
<dbReference type="PANTHER" id="PTHR43201">
    <property type="entry name" value="ACYL-COA SYNTHETASE"/>
    <property type="match status" value="1"/>
</dbReference>
<accession>N0E0U6</accession>
<dbReference type="AlphaFoldDB" id="N0E0U6"/>
<organism evidence="5 6">
    <name type="scientific">Phycicoccus elongatus Lp2</name>
    <dbReference type="NCBI Taxonomy" id="1193181"/>
    <lineage>
        <taxon>Bacteria</taxon>
        <taxon>Bacillati</taxon>
        <taxon>Actinomycetota</taxon>
        <taxon>Actinomycetes</taxon>
        <taxon>Micrococcales</taxon>
        <taxon>Intrasporangiaceae</taxon>
        <taxon>Phycicoccus</taxon>
    </lineage>
</organism>
<evidence type="ECO:0000259" key="3">
    <source>
        <dbReference type="Pfam" id="PF00501"/>
    </source>
</evidence>
<dbReference type="PANTHER" id="PTHR43201:SF5">
    <property type="entry name" value="MEDIUM-CHAIN ACYL-COA LIGASE ACSF2, MITOCHONDRIAL"/>
    <property type="match status" value="1"/>
</dbReference>
<protein>
    <submittedName>
        <fullName evidence="5">AMP-dependent synthetase and ligase</fullName>
    </submittedName>
</protein>
<dbReference type="CDD" id="cd04433">
    <property type="entry name" value="AFD_class_I"/>
    <property type="match status" value="1"/>
</dbReference>
<dbReference type="OrthoDB" id="9803968at2"/>
<dbReference type="GO" id="GO:0006631">
    <property type="term" value="P:fatty acid metabolic process"/>
    <property type="evidence" value="ECO:0007669"/>
    <property type="project" value="TreeGrafter"/>
</dbReference>
<dbReference type="Pfam" id="PF13193">
    <property type="entry name" value="AMP-binding_C"/>
    <property type="match status" value="1"/>
</dbReference>
<dbReference type="InterPro" id="IPR042099">
    <property type="entry name" value="ANL_N_sf"/>
</dbReference>
<dbReference type="SUPFAM" id="SSF56801">
    <property type="entry name" value="Acetyl-CoA synthetase-like"/>
    <property type="match status" value="1"/>
</dbReference>
<dbReference type="InterPro" id="IPR000873">
    <property type="entry name" value="AMP-dep_synth/lig_dom"/>
</dbReference>
<evidence type="ECO:0000313" key="5">
    <source>
        <dbReference type="EMBL" id="CCH70583.1"/>
    </source>
</evidence>
<name>N0E0U6_9MICO</name>
<dbReference type="STRING" id="1193181.BN10_600011"/>
<evidence type="ECO:0000256" key="1">
    <source>
        <dbReference type="ARBA" id="ARBA00006432"/>
    </source>
</evidence>
<sequence>MAPKVRSLHDAAKVADYQARGWFSTETVDQLFRDRVAEDPDALALVDAANKEALVGTPARRLTWGELASEVDALTVRLAELGLTRGDILATQMPNTVELVEVYLAAWQLGVVVSPLAVQYREHELTGMARQAEFAAYLTSGRCGDRDLLVEALAVRDRLPSVRTFIRYAAPGETSAVPDGAVGLTAAPATDADRDAVAALMATTNDPNDAMTICWTSGTEAEPKGVPRTHLEWLAASWAGVDMPRITKDDVILNPFPMINMAAFVGLLLPWLRTGCVLVQHHPFDLMVFLGQIAKERVTYTVAPPALLVMLLHNEALMSQVDMSSVTRLGSGSAPLPPSMVAGWQEKHGIGVINFFGSNEGIALMSSPEDFPDPTARARYFPYYAAPGRTWSSRVSEWIQLRLVDLATGEDITEPGIVGELRIDGPTVFPGYIGGESMPSPFDERGYLKSGDLFEIAGDEGQYLLYVDRAKDLIIRGGMNIAPAEVEGLIAGHPAVAEVAVFGVPDDILGERVAAVVSLKPEQSLDLDGISDFLREKQVAHYKFPERLEIVPALPRNPVGKVLKRDLRATVN</sequence>
<evidence type="ECO:0000313" key="6">
    <source>
        <dbReference type="Proteomes" id="UP000013167"/>
    </source>
</evidence>
<evidence type="ECO:0000256" key="2">
    <source>
        <dbReference type="ARBA" id="ARBA00022598"/>
    </source>
</evidence>
<keyword evidence="2 5" id="KW-0436">Ligase</keyword>
<comment type="similarity">
    <text evidence="1">Belongs to the ATP-dependent AMP-binding enzyme family.</text>
</comment>
<dbReference type="InterPro" id="IPR025110">
    <property type="entry name" value="AMP-bd_C"/>
</dbReference>
<proteinExistence type="inferred from homology"/>
<dbReference type="Gene3D" id="3.30.300.30">
    <property type="match status" value="1"/>
</dbReference>
<dbReference type="InterPro" id="IPR045851">
    <property type="entry name" value="AMP-bd_C_sf"/>
</dbReference>
<dbReference type="eggNOG" id="COG0318">
    <property type="taxonomic scope" value="Bacteria"/>
</dbReference>
<dbReference type="Gene3D" id="3.40.50.12780">
    <property type="entry name" value="N-terminal domain of ligase-like"/>
    <property type="match status" value="1"/>
</dbReference>
<dbReference type="Pfam" id="PF00501">
    <property type="entry name" value="AMP-binding"/>
    <property type="match status" value="1"/>
</dbReference>
<evidence type="ECO:0000259" key="4">
    <source>
        <dbReference type="Pfam" id="PF13193"/>
    </source>
</evidence>
<feature type="domain" description="AMP-binding enzyme C-terminal" evidence="4">
    <location>
        <begin position="485"/>
        <end position="561"/>
    </location>
</feature>
<dbReference type="GO" id="GO:0031956">
    <property type="term" value="F:medium-chain fatty acid-CoA ligase activity"/>
    <property type="evidence" value="ECO:0007669"/>
    <property type="project" value="TreeGrafter"/>
</dbReference>
<feature type="domain" description="AMP-dependent synthetase/ligase" evidence="3">
    <location>
        <begin position="33"/>
        <end position="432"/>
    </location>
</feature>
<reference evidence="5 6" key="1">
    <citation type="journal article" date="2013" name="ISME J.">
        <title>A metabolic model for members of the genus Tetrasphaera involved in enhanced biological phosphorus removal.</title>
        <authorList>
            <person name="Kristiansen R."/>
            <person name="Nguyen H.T.T."/>
            <person name="Saunders A.M."/>
            <person name="Nielsen J.L."/>
            <person name="Wimmer R."/>
            <person name="Le V.Q."/>
            <person name="McIlroy S.J."/>
            <person name="Petrovski S."/>
            <person name="Seviour R.J."/>
            <person name="Calteau A."/>
            <person name="Nielsen K.L."/>
            <person name="Nielsen P.H."/>
        </authorList>
    </citation>
    <scope>NUCLEOTIDE SEQUENCE [LARGE SCALE GENOMIC DNA]</scope>
    <source>
        <strain evidence="5 6">Lp2</strain>
    </source>
</reference>
<dbReference type="RefSeq" id="WP_010850426.1">
    <property type="nucleotide sequence ID" value="NZ_HF570956.1"/>
</dbReference>
<dbReference type="Proteomes" id="UP000013167">
    <property type="component" value="Unassembled WGS sequence"/>
</dbReference>
<keyword evidence="6" id="KW-1185">Reference proteome</keyword>
<gene>
    <name evidence="5" type="ORF">BN10_600011</name>
</gene>
<dbReference type="EMBL" id="CAIZ01000131">
    <property type="protein sequence ID" value="CCH70583.1"/>
    <property type="molecule type" value="Genomic_DNA"/>
</dbReference>
<comment type="caution">
    <text evidence="5">The sequence shown here is derived from an EMBL/GenBank/DDBJ whole genome shotgun (WGS) entry which is preliminary data.</text>
</comment>